<accession>A0A559THX8</accession>
<dbReference type="RefSeq" id="WP_022713755.1">
    <property type="nucleotide sequence ID" value="NZ_ATTQ01000003.1"/>
</dbReference>
<dbReference type="Pfam" id="PF13439">
    <property type="entry name" value="Glyco_transf_4"/>
    <property type="match status" value="1"/>
</dbReference>
<dbReference type="GO" id="GO:0016757">
    <property type="term" value="F:glycosyltransferase activity"/>
    <property type="evidence" value="ECO:0007669"/>
    <property type="project" value="InterPro"/>
</dbReference>
<name>A0A559THX8_9HYPH</name>
<dbReference type="InterPro" id="IPR001296">
    <property type="entry name" value="Glyco_trans_1"/>
</dbReference>
<evidence type="ECO:0000259" key="2">
    <source>
        <dbReference type="Pfam" id="PF13439"/>
    </source>
</evidence>
<dbReference type="PANTHER" id="PTHR12526:SF595">
    <property type="entry name" value="BLL5217 PROTEIN"/>
    <property type="match status" value="1"/>
</dbReference>
<comment type="caution">
    <text evidence="3">The sequence shown here is derived from an EMBL/GenBank/DDBJ whole genome shotgun (WGS) entry which is preliminary data.</text>
</comment>
<dbReference type="PANTHER" id="PTHR12526">
    <property type="entry name" value="GLYCOSYLTRANSFERASE"/>
    <property type="match status" value="1"/>
</dbReference>
<dbReference type="InterPro" id="IPR028098">
    <property type="entry name" value="Glyco_trans_4-like_N"/>
</dbReference>
<feature type="domain" description="Glycosyl transferase family 1" evidence="1">
    <location>
        <begin position="169"/>
        <end position="317"/>
    </location>
</feature>
<evidence type="ECO:0000259" key="1">
    <source>
        <dbReference type="Pfam" id="PF00534"/>
    </source>
</evidence>
<dbReference type="Proteomes" id="UP000319824">
    <property type="component" value="Unassembled WGS sequence"/>
</dbReference>
<dbReference type="Pfam" id="PF00534">
    <property type="entry name" value="Glycos_transf_1"/>
    <property type="match status" value="1"/>
</dbReference>
<dbReference type="EMBL" id="VISO01000002">
    <property type="protein sequence ID" value="TVZ74215.1"/>
    <property type="molecule type" value="Genomic_DNA"/>
</dbReference>
<gene>
    <name evidence="3" type="ORF">BCL32_2573</name>
</gene>
<reference evidence="3 4" key="1">
    <citation type="submission" date="2019-06" db="EMBL/GenBank/DDBJ databases">
        <title>Pac Bio to generate improved reference genome sequences for organisms with transposon mutant libraries (support for FEBA project).</title>
        <authorList>
            <person name="Blow M."/>
        </authorList>
    </citation>
    <scope>NUCLEOTIDE SEQUENCE [LARGE SCALE GENOMIC DNA]</scope>
    <source>
        <strain evidence="3 4">USDA 1844</strain>
    </source>
</reference>
<protein>
    <submittedName>
        <fullName evidence="3">Glycosyltransferase involved in cell wall biosynthesis</fullName>
    </submittedName>
</protein>
<dbReference type="CDD" id="cd03802">
    <property type="entry name" value="GT4_AviGT4-like"/>
    <property type="match status" value="1"/>
</dbReference>
<dbReference type="SUPFAM" id="SSF53756">
    <property type="entry name" value="UDP-Glycosyltransferase/glycogen phosphorylase"/>
    <property type="match status" value="1"/>
</dbReference>
<dbReference type="Gene3D" id="3.40.50.2000">
    <property type="entry name" value="Glycogen Phosphorylase B"/>
    <property type="match status" value="2"/>
</dbReference>
<sequence length="364" mass="40519">MKIAQIAPLAESVPPKLYGGTERIVSYLTEELVAQGHGVTLFASGDSVTDARLVPCSDLALRLNPAVKDHLPHQVVMLEEIRRRAHEFDVLHFHIDLLHFPLIRDFADRTLTTLHGRLDLPDLKPFYQAFADIPLVSISNDQRRPMPPVNWAGTVYHGLPADLLPFTEKPKGNYLAFLGRISPEKRPDRAIEIAAKVGMQLKIAAKIDNADRAYWETVIEPMVKRHSNVEFIGEINEHQKAAFLGNAGALLFPIDWPEPFGLVMIEAMACGTPVIAFGCGSVPEVIDNGVSGILVDSVTEAAENVEWALRIDRRRVRATFEKRFTAERMASDYVDLYRNLPGVRTKAAPLRRSNGQPLDLQVVA</sequence>
<feature type="domain" description="Glycosyltransferase subfamily 4-like N-terminal" evidence="2">
    <location>
        <begin position="18"/>
        <end position="123"/>
    </location>
</feature>
<proteinExistence type="predicted"/>
<keyword evidence="3" id="KW-0808">Transferase</keyword>
<evidence type="ECO:0000313" key="4">
    <source>
        <dbReference type="Proteomes" id="UP000319824"/>
    </source>
</evidence>
<evidence type="ECO:0000313" key="3">
    <source>
        <dbReference type="EMBL" id="TVZ74215.1"/>
    </source>
</evidence>
<organism evidence="3 4">
    <name type="scientific">Rhizobium mongolense USDA 1844</name>
    <dbReference type="NCBI Taxonomy" id="1079460"/>
    <lineage>
        <taxon>Bacteria</taxon>
        <taxon>Pseudomonadati</taxon>
        <taxon>Pseudomonadota</taxon>
        <taxon>Alphaproteobacteria</taxon>
        <taxon>Hyphomicrobiales</taxon>
        <taxon>Rhizobiaceae</taxon>
        <taxon>Rhizobium/Agrobacterium group</taxon>
        <taxon>Rhizobium</taxon>
    </lineage>
</organism>
<dbReference type="AlphaFoldDB" id="A0A559THX8"/>